<dbReference type="InterPro" id="IPR012337">
    <property type="entry name" value="RNaseH-like_sf"/>
</dbReference>
<dbReference type="InterPro" id="IPR001584">
    <property type="entry name" value="Integrase_cat-core"/>
</dbReference>
<dbReference type="EMBL" id="AP024718">
    <property type="protein sequence ID" value="BCX88123.1"/>
    <property type="molecule type" value="Genomic_DNA"/>
</dbReference>
<sequence length="80" mass="8877">MPDETRGRYLFVAIDRATRWVYLEIHPTKEARVAAAFLERLIAKAPFTITKALTDNGKEFTDRFSASGSVNRPAAPSHGA</sequence>
<dbReference type="InterPro" id="IPR036397">
    <property type="entry name" value="RNaseH_sf"/>
</dbReference>
<gene>
    <name evidence="2" type="ORF">MIN45_P0490</name>
</gene>
<reference evidence="3" key="1">
    <citation type="journal article" date="2024" name="Int. J. Syst. Evol. Microbiol.">
        <title>Methylomarinovum tepidoasis sp. nov., a moderately thermophilic methanotroph of the family Methylothermaceae isolated from a deep-sea hydrothermal field.</title>
        <authorList>
            <person name="Hirayama H."/>
            <person name="Takaki Y."/>
            <person name="Abe M."/>
            <person name="Miyazaki M."/>
            <person name="Uematsu K."/>
            <person name="Matsui Y."/>
            <person name="Takai K."/>
        </authorList>
    </citation>
    <scope>NUCLEOTIDE SEQUENCE [LARGE SCALE GENOMIC DNA]</scope>
    <source>
        <strain evidence="3">IN45</strain>
    </source>
</reference>
<keyword evidence="3" id="KW-1185">Reference proteome</keyword>
<evidence type="ECO:0000313" key="2">
    <source>
        <dbReference type="EMBL" id="BCX88123.1"/>
    </source>
</evidence>
<evidence type="ECO:0000313" key="3">
    <source>
        <dbReference type="Proteomes" id="UP001321450"/>
    </source>
</evidence>
<dbReference type="Pfam" id="PF00665">
    <property type="entry name" value="rve"/>
    <property type="match status" value="1"/>
</dbReference>
<dbReference type="GO" id="GO:0003676">
    <property type="term" value="F:nucleic acid binding"/>
    <property type="evidence" value="ECO:0007669"/>
    <property type="project" value="InterPro"/>
</dbReference>
<dbReference type="Gene3D" id="3.30.420.10">
    <property type="entry name" value="Ribonuclease H-like superfamily/Ribonuclease H"/>
    <property type="match status" value="1"/>
</dbReference>
<feature type="domain" description="Integrase catalytic" evidence="1">
    <location>
        <begin position="7"/>
        <end position="63"/>
    </location>
</feature>
<dbReference type="SUPFAM" id="SSF53098">
    <property type="entry name" value="Ribonuclease H-like"/>
    <property type="match status" value="1"/>
</dbReference>
<dbReference type="AlphaFoldDB" id="A0AAU9BXD3"/>
<organism evidence="2 3">
    <name type="scientific">Methylomarinovum tepidoasis</name>
    <dbReference type="NCBI Taxonomy" id="2840183"/>
    <lineage>
        <taxon>Bacteria</taxon>
        <taxon>Pseudomonadati</taxon>
        <taxon>Pseudomonadota</taxon>
        <taxon>Gammaproteobacteria</taxon>
        <taxon>Methylococcales</taxon>
        <taxon>Methylothermaceae</taxon>
        <taxon>Methylomarinovum</taxon>
    </lineage>
</organism>
<evidence type="ECO:0000259" key="1">
    <source>
        <dbReference type="Pfam" id="PF00665"/>
    </source>
</evidence>
<dbReference type="Proteomes" id="UP001321450">
    <property type="component" value="Chromosome"/>
</dbReference>
<dbReference type="RefSeq" id="WP_422732669.1">
    <property type="nucleotide sequence ID" value="NZ_AP024718.1"/>
</dbReference>
<dbReference type="KEGG" id="meiy:MIN45_P0490"/>
<proteinExistence type="predicted"/>
<accession>A0AAU9BXD3</accession>
<name>A0AAU9BXD3_9GAMM</name>
<protein>
    <submittedName>
        <fullName evidence="2">Transposase, IS481 family</fullName>
    </submittedName>
</protein>
<dbReference type="GO" id="GO:0015074">
    <property type="term" value="P:DNA integration"/>
    <property type="evidence" value="ECO:0007669"/>
    <property type="project" value="InterPro"/>
</dbReference>